<evidence type="ECO:0000313" key="1">
    <source>
        <dbReference type="EMBL" id="KUH58631.1"/>
    </source>
</evidence>
<sequence length="174" mass="16888">MSVADGGSAGVTAASTLSVRGVNSTALACAGTGSVARLSDSSAYASGENCTAIAASDGAAVSMERGSLEATSGTVVHVEGSGSNVSLADVQILSTGSLAELCGTATLSLDGVTFASSHAAAIYVTAGMPTLRLTNGSVVRGTIVIANGADLDIQTDATSRIDGRIVYLSAANVA</sequence>
<proteinExistence type="predicted"/>
<name>A0A117J4D2_TRASO</name>
<dbReference type="OrthoDB" id="9982487at2"/>
<dbReference type="InterPro" id="IPR012332">
    <property type="entry name" value="Autotransporter_pectin_lyase_C"/>
</dbReference>
<protein>
    <submittedName>
        <fullName evidence="1">Uncharacterized protein</fullName>
    </submittedName>
</protein>
<accession>A0A117J4D2</accession>
<dbReference type="Gene3D" id="2.160.20.20">
    <property type="match status" value="1"/>
</dbReference>
<dbReference type="AlphaFoldDB" id="A0A117J4D2"/>
<dbReference type="EMBL" id="LOJF01000009">
    <property type="protein sequence ID" value="KUH58631.1"/>
    <property type="molecule type" value="Genomic_DNA"/>
</dbReference>
<organism evidence="1 2">
    <name type="scientific">Tractidigestivibacter scatoligenes</name>
    <name type="common">Olsenella scatoligenes</name>
    <dbReference type="NCBI Taxonomy" id="1299998"/>
    <lineage>
        <taxon>Bacteria</taxon>
        <taxon>Bacillati</taxon>
        <taxon>Actinomycetota</taxon>
        <taxon>Coriobacteriia</taxon>
        <taxon>Coriobacteriales</taxon>
        <taxon>Atopobiaceae</taxon>
        <taxon>Tractidigestivibacter</taxon>
    </lineage>
</organism>
<comment type="caution">
    <text evidence="1">The sequence shown here is derived from an EMBL/GenBank/DDBJ whole genome shotgun (WGS) entry which is preliminary data.</text>
</comment>
<gene>
    <name evidence="1" type="ORF">AUL39_06550</name>
</gene>
<evidence type="ECO:0000313" key="2">
    <source>
        <dbReference type="Proteomes" id="UP000054078"/>
    </source>
</evidence>
<reference evidence="1 2" key="1">
    <citation type="submission" date="2015-12" db="EMBL/GenBank/DDBJ databases">
        <title>Draft Genome Sequence of Olsenella scatoligenes SK9K4T; a Producer of 3-Methylindole- (skatole) and 4-Methylphenol- (p-cresol) Isolated from Pig Feces.</title>
        <authorList>
            <person name="Li X."/>
            <person name="Borg B."/>
            <person name="Canibe N."/>
        </authorList>
    </citation>
    <scope>NUCLEOTIDE SEQUENCE [LARGE SCALE GENOMIC DNA]</scope>
    <source>
        <strain evidence="1 2">SK9K4</strain>
    </source>
</reference>
<dbReference type="RefSeq" id="WP_059054780.1">
    <property type="nucleotide sequence ID" value="NZ_LOJF01000009.1"/>
</dbReference>
<dbReference type="STRING" id="1299998.AUL39_06550"/>
<dbReference type="Proteomes" id="UP000054078">
    <property type="component" value="Unassembled WGS sequence"/>
</dbReference>
<keyword evidence="2" id="KW-1185">Reference proteome</keyword>